<keyword evidence="3" id="KW-1185">Reference proteome</keyword>
<dbReference type="Gramene" id="TVU41037">
    <property type="protein sequence ID" value="TVU41037"/>
    <property type="gene ID" value="EJB05_14527"/>
</dbReference>
<proteinExistence type="predicted"/>
<feature type="region of interest" description="Disordered" evidence="1">
    <location>
        <begin position="1"/>
        <end position="25"/>
    </location>
</feature>
<dbReference type="EMBL" id="RWGY01000007">
    <property type="protein sequence ID" value="TVU41037.1"/>
    <property type="molecule type" value="Genomic_DNA"/>
</dbReference>
<evidence type="ECO:0000313" key="3">
    <source>
        <dbReference type="Proteomes" id="UP000324897"/>
    </source>
</evidence>
<evidence type="ECO:0000256" key="1">
    <source>
        <dbReference type="SAM" id="MobiDB-lite"/>
    </source>
</evidence>
<dbReference type="Proteomes" id="UP000324897">
    <property type="component" value="Chromosome 4"/>
</dbReference>
<sequence>MHDGGVRRISPHSPSVSNLGLAAQPPPMWRQGQRLRLPPLLVLSSRFPPCGSDQGRAAPLASGVQVALFLFHGEARPTPTWRRGRRRGDEAALSDSRCAIPGRRRTSPVAVPVCRAINRPPAIAHTCPGWGENGRPLLHCASRGNSDLLQCGLVLVHVGKEAQSGMREREILELFHPTLRHNQG</sequence>
<dbReference type="AlphaFoldDB" id="A0A5J9VZG4"/>
<organism evidence="2 3">
    <name type="scientific">Eragrostis curvula</name>
    <name type="common">weeping love grass</name>
    <dbReference type="NCBI Taxonomy" id="38414"/>
    <lineage>
        <taxon>Eukaryota</taxon>
        <taxon>Viridiplantae</taxon>
        <taxon>Streptophyta</taxon>
        <taxon>Embryophyta</taxon>
        <taxon>Tracheophyta</taxon>
        <taxon>Spermatophyta</taxon>
        <taxon>Magnoliopsida</taxon>
        <taxon>Liliopsida</taxon>
        <taxon>Poales</taxon>
        <taxon>Poaceae</taxon>
        <taxon>PACMAD clade</taxon>
        <taxon>Chloridoideae</taxon>
        <taxon>Eragrostideae</taxon>
        <taxon>Eragrostidinae</taxon>
        <taxon>Eragrostis</taxon>
    </lineage>
</organism>
<gene>
    <name evidence="2" type="ORF">EJB05_14527</name>
</gene>
<evidence type="ECO:0000313" key="2">
    <source>
        <dbReference type="EMBL" id="TVU41037.1"/>
    </source>
</evidence>
<name>A0A5J9VZG4_9POAL</name>
<accession>A0A5J9VZG4</accession>
<protein>
    <submittedName>
        <fullName evidence="2">Uncharacterized protein</fullName>
    </submittedName>
</protein>
<feature type="non-terminal residue" evidence="2">
    <location>
        <position position="1"/>
    </location>
</feature>
<reference evidence="2 3" key="1">
    <citation type="journal article" date="2019" name="Sci. Rep.">
        <title>A high-quality genome of Eragrostis curvula grass provides insights into Poaceae evolution and supports new strategies to enhance forage quality.</title>
        <authorList>
            <person name="Carballo J."/>
            <person name="Santos B.A.C.M."/>
            <person name="Zappacosta D."/>
            <person name="Garbus I."/>
            <person name="Selva J.P."/>
            <person name="Gallo C.A."/>
            <person name="Diaz A."/>
            <person name="Albertini E."/>
            <person name="Caccamo M."/>
            <person name="Echenique V."/>
        </authorList>
    </citation>
    <scope>NUCLEOTIDE SEQUENCE [LARGE SCALE GENOMIC DNA]</scope>
    <source>
        <strain evidence="3">cv. Victoria</strain>
        <tissue evidence="2">Leaf</tissue>
    </source>
</reference>
<comment type="caution">
    <text evidence="2">The sequence shown here is derived from an EMBL/GenBank/DDBJ whole genome shotgun (WGS) entry which is preliminary data.</text>
</comment>